<keyword evidence="9" id="KW-1185">Reference proteome</keyword>
<feature type="transmembrane region" description="Helical" evidence="6">
    <location>
        <begin position="508"/>
        <end position="525"/>
    </location>
</feature>
<evidence type="ECO:0000256" key="2">
    <source>
        <dbReference type="ARBA" id="ARBA00005241"/>
    </source>
</evidence>
<evidence type="ECO:0000313" key="9">
    <source>
        <dbReference type="Proteomes" id="UP000291343"/>
    </source>
</evidence>
<dbReference type="OrthoDB" id="515887at2759"/>
<feature type="transmembrane region" description="Helical" evidence="6">
    <location>
        <begin position="367"/>
        <end position="392"/>
    </location>
</feature>
<feature type="transmembrane region" description="Helical" evidence="6">
    <location>
        <begin position="338"/>
        <end position="355"/>
    </location>
</feature>
<dbReference type="InterPro" id="IPR024989">
    <property type="entry name" value="MFS_assoc_dom"/>
</dbReference>
<keyword evidence="5 6" id="KW-0472">Membrane</keyword>
<feature type="transmembrane region" description="Helical" evidence="6">
    <location>
        <begin position="457"/>
        <end position="475"/>
    </location>
</feature>
<feature type="transmembrane region" description="Helical" evidence="6">
    <location>
        <begin position="72"/>
        <end position="91"/>
    </location>
</feature>
<feature type="transmembrane region" description="Helical" evidence="6">
    <location>
        <begin position="545"/>
        <end position="565"/>
    </location>
</feature>
<evidence type="ECO:0000259" key="7">
    <source>
        <dbReference type="Pfam" id="PF12832"/>
    </source>
</evidence>
<evidence type="ECO:0000256" key="4">
    <source>
        <dbReference type="ARBA" id="ARBA00022989"/>
    </source>
</evidence>
<gene>
    <name evidence="8" type="ORF">LSTR_LSTR000487</name>
</gene>
<feature type="transmembrane region" description="Helical" evidence="6">
    <location>
        <begin position="295"/>
        <end position="317"/>
    </location>
</feature>
<proteinExistence type="inferred from homology"/>
<dbReference type="Proteomes" id="UP000291343">
    <property type="component" value="Unassembled WGS sequence"/>
</dbReference>
<dbReference type="InterPro" id="IPR051717">
    <property type="entry name" value="MFS_MFSD6"/>
</dbReference>
<reference evidence="8 9" key="1">
    <citation type="journal article" date="2017" name="Gigascience">
        <title>Genome sequence of the small brown planthopper, Laodelphax striatellus.</title>
        <authorList>
            <person name="Zhu J."/>
            <person name="Jiang F."/>
            <person name="Wang X."/>
            <person name="Yang P."/>
            <person name="Bao Y."/>
            <person name="Zhao W."/>
            <person name="Wang W."/>
            <person name="Lu H."/>
            <person name="Wang Q."/>
            <person name="Cui N."/>
            <person name="Li J."/>
            <person name="Chen X."/>
            <person name="Luo L."/>
            <person name="Yu J."/>
            <person name="Kang L."/>
            <person name="Cui F."/>
        </authorList>
    </citation>
    <scope>NUCLEOTIDE SEQUENCE [LARGE SCALE GENOMIC DNA]</scope>
    <source>
        <strain evidence="8">Lst14</strain>
    </source>
</reference>
<dbReference type="PANTHER" id="PTHR16172">
    <property type="entry name" value="MAJOR FACILITATOR SUPERFAMILY DOMAIN-CONTAINING PROTEIN 6-LIKE"/>
    <property type="match status" value="1"/>
</dbReference>
<feature type="transmembrane region" description="Helical" evidence="6">
    <location>
        <begin position="577"/>
        <end position="599"/>
    </location>
</feature>
<organism evidence="8 9">
    <name type="scientific">Laodelphax striatellus</name>
    <name type="common">Small brown planthopper</name>
    <name type="synonym">Delphax striatella</name>
    <dbReference type="NCBI Taxonomy" id="195883"/>
    <lineage>
        <taxon>Eukaryota</taxon>
        <taxon>Metazoa</taxon>
        <taxon>Ecdysozoa</taxon>
        <taxon>Arthropoda</taxon>
        <taxon>Hexapoda</taxon>
        <taxon>Insecta</taxon>
        <taxon>Pterygota</taxon>
        <taxon>Neoptera</taxon>
        <taxon>Paraneoptera</taxon>
        <taxon>Hemiptera</taxon>
        <taxon>Auchenorrhyncha</taxon>
        <taxon>Fulgoroidea</taxon>
        <taxon>Delphacidae</taxon>
        <taxon>Criomorphinae</taxon>
        <taxon>Laodelphax</taxon>
    </lineage>
</organism>
<evidence type="ECO:0000313" key="8">
    <source>
        <dbReference type="EMBL" id="RZF39839.1"/>
    </source>
</evidence>
<comment type="caution">
    <text evidence="8">The sequence shown here is derived from an EMBL/GenBank/DDBJ whole genome shotgun (WGS) entry which is preliminary data.</text>
</comment>
<keyword evidence="3 6" id="KW-0812">Transmembrane</keyword>
<evidence type="ECO:0000256" key="1">
    <source>
        <dbReference type="ARBA" id="ARBA00004141"/>
    </source>
</evidence>
<dbReference type="EMBL" id="QKKF02019547">
    <property type="protein sequence ID" value="RZF39839.1"/>
    <property type="molecule type" value="Genomic_DNA"/>
</dbReference>
<dbReference type="Pfam" id="PF12832">
    <property type="entry name" value="MFS_1_like"/>
    <property type="match status" value="1"/>
</dbReference>
<comment type="similarity">
    <text evidence="2">Belongs to the major facilitator superfamily. MFSD6 family.</text>
</comment>
<dbReference type="AlphaFoldDB" id="A0A482X1W8"/>
<protein>
    <recommendedName>
        <fullName evidence="7">Major facilitator superfamily associated domain-containing protein</fullName>
    </recommendedName>
</protein>
<accession>A0A482X1W8</accession>
<sequence>MDKDRELLKLKIHYLLFFAGLAPMLLFTSTYAKQLGFSAFTVGSILTLMPIIGMIGKLVIGALSDKLQAHKQIALVLLTMSIASYYSMMYIPPIENDELLSEIHCESSTKQLSLELCNPSRHEEEEENGCDAEASNSNYAPSQTACQMQCLLDQDFLASECQKAKTTFVSNRLVKLCERSQKRTDDALMNLTSNSDELTIVDHETIHLEINITTNPVKKMVTNDTGVCSSFDIVSMYYPVQRQLYSYADLLSNNRICERGDAVKLASCKMVCDNPHLADIGTLVEKKPRPVTQEYQLWVFILLLVLGGLGAAVINSISDTMCFALLGESSSEFGKTRLWGSVGWGIFALVSGKIIDEFSKGKFVKNYSPAFISTAIFLSLDALVVLSLNTVVKKKTKSIALDVGKVLMNIESIIFLCWCISVGACLGLVFGFLFWYIEDLSRCANKASIKPLEGLYVILQTFGGELPFFFLNAWLCKKLGLVNCMSLVLFLYGVIFCTMSLLSNPWHFLPLAMINGMAFSTLYSVMTSYANSLALPGTETTMQSLVGSAYDGLGVSSGNFLAGLLMNNMKGEMVFRIFGIAMLVLCAIHCILHCVLHYLSKKSRKSVKLANEKGSTHPTVEYSKAAEVTTK</sequence>
<feature type="domain" description="Major facilitator superfamily associated" evidence="7">
    <location>
        <begin position="7"/>
        <end position="576"/>
    </location>
</feature>
<evidence type="ECO:0000256" key="5">
    <source>
        <dbReference type="ARBA" id="ARBA00023136"/>
    </source>
</evidence>
<dbReference type="STRING" id="195883.A0A482X1W8"/>
<feature type="transmembrane region" description="Helical" evidence="6">
    <location>
        <begin position="482"/>
        <end position="502"/>
    </location>
</feature>
<feature type="transmembrane region" description="Helical" evidence="6">
    <location>
        <begin position="37"/>
        <end position="60"/>
    </location>
</feature>
<dbReference type="InParanoid" id="A0A482X1W8"/>
<comment type="subcellular location">
    <subcellularLocation>
        <location evidence="1">Membrane</location>
        <topology evidence="1">Multi-pass membrane protein</topology>
    </subcellularLocation>
</comment>
<dbReference type="Gene3D" id="1.20.1250.20">
    <property type="entry name" value="MFS general substrate transporter like domains"/>
    <property type="match status" value="3"/>
</dbReference>
<dbReference type="InterPro" id="IPR036259">
    <property type="entry name" value="MFS_trans_sf"/>
</dbReference>
<feature type="transmembrane region" description="Helical" evidence="6">
    <location>
        <begin position="413"/>
        <end position="437"/>
    </location>
</feature>
<dbReference type="GO" id="GO:0016020">
    <property type="term" value="C:membrane"/>
    <property type="evidence" value="ECO:0007669"/>
    <property type="project" value="UniProtKB-SubCell"/>
</dbReference>
<evidence type="ECO:0000256" key="3">
    <source>
        <dbReference type="ARBA" id="ARBA00022692"/>
    </source>
</evidence>
<keyword evidence="4 6" id="KW-1133">Transmembrane helix</keyword>
<feature type="transmembrane region" description="Helical" evidence="6">
    <location>
        <begin position="12"/>
        <end position="31"/>
    </location>
</feature>
<evidence type="ECO:0000256" key="6">
    <source>
        <dbReference type="SAM" id="Phobius"/>
    </source>
</evidence>
<dbReference type="SUPFAM" id="SSF103473">
    <property type="entry name" value="MFS general substrate transporter"/>
    <property type="match status" value="2"/>
</dbReference>
<dbReference type="PANTHER" id="PTHR16172:SF30">
    <property type="entry name" value="SUGAR BABY, ISOFORM C"/>
    <property type="match status" value="1"/>
</dbReference>
<name>A0A482X1W8_LAOST</name>